<comment type="caution">
    <text evidence="2">The sequence shown here is derived from an EMBL/GenBank/DDBJ whole genome shotgun (WGS) entry which is preliminary data.</text>
</comment>
<accession>A0A7Y4IIU8</accession>
<protein>
    <submittedName>
        <fullName evidence="2">Uncharacterized protein</fullName>
    </submittedName>
</protein>
<evidence type="ECO:0000313" key="2">
    <source>
        <dbReference type="EMBL" id="NOJ79954.1"/>
    </source>
</evidence>
<sequence length="230" mass="26057">MLLEFLGIPVIPGREKGARVSRPSRRCPTMPGARAARSRVERESEERNTMDANAVAELEKAGVKVDQPERLYVAVEWDADGKHVRPVGERVQIRAGEQLAHVTLKPITQLFTGDAKPPSFAKAPPLEYQPFFLLIEATAAGYCRAVRNTETDQEFERLYRHLLRRPDGTDRNPLFSHLQGAVRLYMSLRDVSQAEFEAVIQRLHQSARHFQTHTGSINYFQEVLREVLGA</sequence>
<dbReference type="EMBL" id="JABFNT010000048">
    <property type="protein sequence ID" value="NOJ79954.1"/>
    <property type="molecule type" value="Genomic_DNA"/>
</dbReference>
<reference evidence="2 3" key="1">
    <citation type="submission" date="2020-05" db="EMBL/GenBank/DDBJ databases">
        <authorList>
            <person name="Whitworth D."/>
        </authorList>
    </citation>
    <scope>NUCLEOTIDE SEQUENCE [LARGE SCALE GENOMIC DNA]</scope>
    <source>
        <strain evidence="2 3">AM005</strain>
    </source>
</reference>
<feature type="region of interest" description="Disordered" evidence="1">
    <location>
        <begin position="16"/>
        <end position="48"/>
    </location>
</feature>
<proteinExistence type="predicted"/>
<evidence type="ECO:0000313" key="3">
    <source>
        <dbReference type="Proteomes" id="UP000533080"/>
    </source>
</evidence>
<organism evidence="2 3">
    <name type="scientific">Myxococcus xanthus</name>
    <dbReference type="NCBI Taxonomy" id="34"/>
    <lineage>
        <taxon>Bacteria</taxon>
        <taxon>Pseudomonadati</taxon>
        <taxon>Myxococcota</taxon>
        <taxon>Myxococcia</taxon>
        <taxon>Myxococcales</taxon>
        <taxon>Cystobacterineae</taxon>
        <taxon>Myxococcaceae</taxon>
        <taxon>Myxococcus</taxon>
    </lineage>
</organism>
<feature type="compositionally biased region" description="Basic and acidic residues" evidence="1">
    <location>
        <begin position="38"/>
        <end position="48"/>
    </location>
</feature>
<dbReference type="Proteomes" id="UP000533080">
    <property type="component" value="Unassembled WGS sequence"/>
</dbReference>
<gene>
    <name evidence="2" type="ORF">HNV28_16665</name>
</gene>
<dbReference type="AlphaFoldDB" id="A0A7Y4IIU8"/>
<evidence type="ECO:0000256" key="1">
    <source>
        <dbReference type="SAM" id="MobiDB-lite"/>
    </source>
</evidence>
<name>A0A7Y4IIU8_MYXXA</name>